<gene>
    <name evidence="1" type="ORF">CK203_055153</name>
</gene>
<accession>A0A438GN23</accession>
<comment type="caution">
    <text evidence="1">The sequence shown here is derived from an EMBL/GenBank/DDBJ whole genome shotgun (WGS) entry which is preliminary data.</text>
</comment>
<sequence>MELMELMGMPMGILVIHEEVVISSVNTARSYMRSHKIGRQQGKQEYVSKPERILDCIRTWKQDCASDHMTGYAGFFSTYNPDSRHINVKITDGSFAVVAGTSTIVLNPHITLYDVLHEVTLGKRIGNDKELSGLYYFEDDNSENKRASITSCASFSLFRKNEIMLWHFSFWIIKTSQVKEGSKEENKVKKTEDNIFSLPSHF</sequence>
<protein>
    <submittedName>
        <fullName evidence="1">Uncharacterized protein</fullName>
    </submittedName>
</protein>
<dbReference type="EMBL" id="QGNW01000388">
    <property type="protein sequence ID" value="RVW73582.1"/>
    <property type="molecule type" value="Genomic_DNA"/>
</dbReference>
<dbReference type="Proteomes" id="UP000288805">
    <property type="component" value="Unassembled WGS sequence"/>
</dbReference>
<proteinExistence type="predicted"/>
<evidence type="ECO:0000313" key="2">
    <source>
        <dbReference type="Proteomes" id="UP000288805"/>
    </source>
</evidence>
<organism evidence="1 2">
    <name type="scientific">Vitis vinifera</name>
    <name type="common">Grape</name>
    <dbReference type="NCBI Taxonomy" id="29760"/>
    <lineage>
        <taxon>Eukaryota</taxon>
        <taxon>Viridiplantae</taxon>
        <taxon>Streptophyta</taxon>
        <taxon>Embryophyta</taxon>
        <taxon>Tracheophyta</taxon>
        <taxon>Spermatophyta</taxon>
        <taxon>Magnoliopsida</taxon>
        <taxon>eudicotyledons</taxon>
        <taxon>Gunneridae</taxon>
        <taxon>Pentapetalae</taxon>
        <taxon>rosids</taxon>
        <taxon>Vitales</taxon>
        <taxon>Vitaceae</taxon>
        <taxon>Viteae</taxon>
        <taxon>Vitis</taxon>
    </lineage>
</organism>
<evidence type="ECO:0000313" key="1">
    <source>
        <dbReference type="EMBL" id="RVW73582.1"/>
    </source>
</evidence>
<name>A0A438GN23_VITVI</name>
<reference evidence="1 2" key="1">
    <citation type="journal article" date="2018" name="PLoS Genet.">
        <title>Population sequencing reveals clonal diversity and ancestral inbreeding in the grapevine cultivar Chardonnay.</title>
        <authorList>
            <person name="Roach M.J."/>
            <person name="Johnson D.L."/>
            <person name="Bohlmann J."/>
            <person name="van Vuuren H.J."/>
            <person name="Jones S.J."/>
            <person name="Pretorius I.S."/>
            <person name="Schmidt S.A."/>
            <person name="Borneman A.R."/>
        </authorList>
    </citation>
    <scope>NUCLEOTIDE SEQUENCE [LARGE SCALE GENOMIC DNA]</scope>
    <source>
        <strain evidence="2">cv. Chardonnay</strain>
        <tissue evidence="1">Leaf</tissue>
    </source>
</reference>
<dbReference type="AlphaFoldDB" id="A0A438GN23"/>